<proteinExistence type="predicted"/>
<evidence type="ECO:0000313" key="4">
    <source>
        <dbReference type="Proteomes" id="UP001139450"/>
    </source>
</evidence>
<sequence>MNFRNSATKRKAFAVIWLIGILSCIGGLFWYNEWQYTLPTPVPAGYKAVNKGVKISLDKNEIHLKQKSKPLFLHFFNPDCPCSRFNIKAFKELASRYGTQVDFAVVVISKKKFTQQQIQQQFSLQIPVLFDTRLARRCGVYSTPQAVLLGRDSRLFYRGNYNSSRYCTQERTNYARQAIDGLLDQKEVSFDELALRSYGCSLAASAN</sequence>
<feature type="domain" description="Thioredoxin" evidence="2">
    <location>
        <begin position="42"/>
        <end position="184"/>
    </location>
</feature>
<reference evidence="3" key="1">
    <citation type="submission" date="2022-04" db="EMBL/GenBank/DDBJ databases">
        <title>Mucilaginibacter sp. RS28 isolated from freshwater.</title>
        <authorList>
            <person name="Ko S.-R."/>
        </authorList>
    </citation>
    <scope>NUCLEOTIDE SEQUENCE</scope>
    <source>
        <strain evidence="3">RS28</strain>
    </source>
</reference>
<dbReference type="PANTHER" id="PTHR43640">
    <property type="entry name" value="OS07G0260300 PROTEIN"/>
    <property type="match status" value="1"/>
</dbReference>
<dbReference type="RefSeq" id="WP_245128304.1">
    <property type="nucleotide sequence ID" value="NZ_JALJEJ010000001.1"/>
</dbReference>
<accession>A0A9X1X151</accession>
<dbReference type="PANTHER" id="PTHR43640:SF1">
    <property type="entry name" value="THIOREDOXIN-DEPENDENT PEROXIREDOXIN"/>
    <property type="match status" value="1"/>
</dbReference>
<dbReference type="InterPro" id="IPR045494">
    <property type="entry name" value="DUF6436"/>
</dbReference>
<keyword evidence="4" id="KW-1185">Reference proteome</keyword>
<name>A0A9X1X151_9SPHI</name>
<organism evidence="3 4">
    <name type="scientific">Mucilaginibacter straminoryzae</name>
    <dbReference type="NCBI Taxonomy" id="2932774"/>
    <lineage>
        <taxon>Bacteria</taxon>
        <taxon>Pseudomonadati</taxon>
        <taxon>Bacteroidota</taxon>
        <taxon>Sphingobacteriia</taxon>
        <taxon>Sphingobacteriales</taxon>
        <taxon>Sphingobacteriaceae</taxon>
        <taxon>Mucilaginibacter</taxon>
    </lineage>
</organism>
<gene>
    <name evidence="3" type="ORF">MUY27_02060</name>
</gene>
<dbReference type="Proteomes" id="UP001139450">
    <property type="component" value="Unassembled WGS sequence"/>
</dbReference>
<evidence type="ECO:0000259" key="2">
    <source>
        <dbReference type="PROSITE" id="PS51352"/>
    </source>
</evidence>
<dbReference type="Pfam" id="PF20029">
    <property type="entry name" value="DUF6436"/>
    <property type="match status" value="1"/>
</dbReference>
<dbReference type="PROSITE" id="PS51257">
    <property type="entry name" value="PROKAR_LIPOPROTEIN"/>
    <property type="match status" value="1"/>
</dbReference>
<dbReference type="EMBL" id="JALJEJ010000001">
    <property type="protein sequence ID" value="MCJ8208475.1"/>
    <property type="molecule type" value="Genomic_DNA"/>
</dbReference>
<comment type="caution">
    <text evidence="3">The sequence shown here is derived from an EMBL/GenBank/DDBJ whole genome shotgun (WGS) entry which is preliminary data.</text>
</comment>
<dbReference type="SUPFAM" id="SSF52833">
    <property type="entry name" value="Thioredoxin-like"/>
    <property type="match status" value="1"/>
</dbReference>
<evidence type="ECO:0000256" key="1">
    <source>
        <dbReference type="SAM" id="Phobius"/>
    </source>
</evidence>
<feature type="transmembrane region" description="Helical" evidence="1">
    <location>
        <begin position="12"/>
        <end position="31"/>
    </location>
</feature>
<keyword evidence="1" id="KW-1133">Transmembrane helix</keyword>
<dbReference type="AlphaFoldDB" id="A0A9X1X151"/>
<keyword evidence="1" id="KW-0812">Transmembrane</keyword>
<protein>
    <submittedName>
        <fullName evidence="3">Thioredoxin fold domain-containing protein</fullName>
    </submittedName>
</protein>
<dbReference type="InterPro" id="IPR036249">
    <property type="entry name" value="Thioredoxin-like_sf"/>
</dbReference>
<evidence type="ECO:0000313" key="3">
    <source>
        <dbReference type="EMBL" id="MCJ8208475.1"/>
    </source>
</evidence>
<dbReference type="Gene3D" id="3.40.30.10">
    <property type="entry name" value="Glutaredoxin"/>
    <property type="match status" value="1"/>
</dbReference>
<dbReference type="InterPro" id="IPR047262">
    <property type="entry name" value="PRX-like1"/>
</dbReference>
<keyword evidence="1" id="KW-0472">Membrane</keyword>
<dbReference type="PROSITE" id="PS51352">
    <property type="entry name" value="THIOREDOXIN_2"/>
    <property type="match status" value="1"/>
</dbReference>
<dbReference type="InterPro" id="IPR013766">
    <property type="entry name" value="Thioredoxin_domain"/>
</dbReference>